<reference evidence="6" key="1">
    <citation type="submission" date="2018-05" db="EMBL/GenBank/DDBJ databases">
        <authorList>
            <person name="Lanie J.A."/>
            <person name="Ng W.-L."/>
            <person name="Kazmierczak K.M."/>
            <person name="Andrzejewski T.M."/>
            <person name="Davidsen T.M."/>
            <person name="Wayne K.J."/>
            <person name="Tettelin H."/>
            <person name="Glass J.I."/>
            <person name="Rusch D."/>
            <person name="Podicherti R."/>
            <person name="Tsui H.-C.T."/>
            <person name="Winkler M.E."/>
        </authorList>
    </citation>
    <scope>NUCLEOTIDE SEQUENCE</scope>
</reference>
<dbReference type="InterPro" id="IPR057268">
    <property type="entry name" value="Ribosomal_L18"/>
</dbReference>
<dbReference type="GO" id="GO:0003735">
    <property type="term" value="F:structural constituent of ribosome"/>
    <property type="evidence" value="ECO:0007669"/>
    <property type="project" value="InterPro"/>
</dbReference>
<dbReference type="AlphaFoldDB" id="A0A381RE82"/>
<dbReference type="NCBIfam" id="TIGR00060">
    <property type="entry name" value="L18_bact"/>
    <property type="match status" value="1"/>
</dbReference>
<comment type="similarity">
    <text evidence="1">Belongs to the universal ribosomal protein uL18 family.</text>
</comment>
<proteinExistence type="inferred from homology"/>
<evidence type="ECO:0000256" key="5">
    <source>
        <dbReference type="ARBA" id="ARBA00023274"/>
    </source>
</evidence>
<dbReference type="GO" id="GO:0008097">
    <property type="term" value="F:5S rRNA binding"/>
    <property type="evidence" value="ECO:0007669"/>
    <property type="project" value="TreeGrafter"/>
</dbReference>
<evidence type="ECO:0000256" key="1">
    <source>
        <dbReference type="ARBA" id="ARBA00007116"/>
    </source>
</evidence>
<keyword evidence="3" id="KW-0694">RNA-binding</keyword>
<organism evidence="6">
    <name type="scientific">marine metagenome</name>
    <dbReference type="NCBI Taxonomy" id="408172"/>
    <lineage>
        <taxon>unclassified sequences</taxon>
        <taxon>metagenomes</taxon>
        <taxon>ecological metagenomes</taxon>
    </lineage>
</organism>
<name>A0A381RE82_9ZZZZ</name>
<evidence type="ECO:0000256" key="4">
    <source>
        <dbReference type="ARBA" id="ARBA00022980"/>
    </source>
</evidence>
<evidence type="ECO:0000256" key="3">
    <source>
        <dbReference type="ARBA" id="ARBA00022884"/>
    </source>
</evidence>
<dbReference type="SUPFAM" id="SSF53137">
    <property type="entry name" value="Translational machinery components"/>
    <property type="match status" value="1"/>
</dbReference>
<dbReference type="GO" id="GO:0022625">
    <property type="term" value="C:cytosolic large ribosomal subunit"/>
    <property type="evidence" value="ECO:0007669"/>
    <property type="project" value="TreeGrafter"/>
</dbReference>
<gene>
    <name evidence="6" type="ORF">METZ01_LOCUS42348</name>
</gene>
<dbReference type="Gene3D" id="3.30.420.100">
    <property type="match status" value="1"/>
</dbReference>
<keyword evidence="4" id="KW-0689">Ribosomal protein</keyword>
<protein>
    <recommendedName>
        <fullName evidence="7">50S ribosomal protein L18</fullName>
    </recommendedName>
</protein>
<evidence type="ECO:0000313" key="6">
    <source>
        <dbReference type="EMBL" id="SUZ89494.1"/>
    </source>
</evidence>
<evidence type="ECO:0008006" key="7">
    <source>
        <dbReference type="Google" id="ProtNLM"/>
    </source>
</evidence>
<dbReference type="EMBL" id="UINC01001817">
    <property type="protein sequence ID" value="SUZ89494.1"/>
    <property type="molecule type" value="Genomic_DNA"/>
</dbReference>
<dbReference type="CDD" id="cd00432">
    <property type="entry name" value="Ribosomal_L18_L5e"/>
    <property type="match status" value="1"/>
</dbReference>
<dbReference type="PANTHER" id="PTHR12899">
    <property type="entry name" value="39S RIBOSOMAL PROTEIN L18, MITOCHONDRIAL"/>
    <property type="match status" value="1"/>
</dbReference>
<dbReference type="GO" id="GO:0006412">
    <property type="term" value="P:translation"/>
    <property type="evidence" value="ECO:0007669"/>
    <property type="project" value="InterPro"/>
</dbReference>
<dbReference type="InterPro" id="IPR004389">
    <property type="entry name" value="Ribosomal_uL18_bac-type"/>
</dbReference>
<sequence>MARKSKYQIWQKKRQRIKYRIMQKNIGNHPRLVVYRSNANIYAQLVDDEKGITVLSASSIDKSIKSLIDKATNKIEKSKIVGESLAGKIKEAKIGRIVFDRNGYKYHGRVKALTEAIRSAEITI</sequence>
<dbReference type="InterPro" id="IPR005484">
    <property type="entry name" value="Ribosomal_uL18_bac/plant/anim"/>
</dbReference>
<evidence type="ECO:0000256" key="2">
    <source>
        <dbReference type="ARBA" id="ARBA00022730"/>
    </source>
</evidence>
<dbReference type="HAMAP" id="MF_01337_B">
    <property type="entry name" value="Ribosomal_uL18_B"/>
    <property type="match status" value="1"/>
</dbReference>
<dbReference type="Pfam" id="PF00861">
    <property type="entry name" value="Ribosomal_L18p"/>
    <property type="match status" value="1"/>
</dbReference>
<dbReference type="PANTHER" id="PTHR12899:SF3">
    <property type="entry name" value="LARGE RIBOSOMAL SUBUNIT PROTEIN UL18M"/>
    <property type="match status" value="1"/>
</dbReference>
<keyword evidence="2" id="KW-0699">rRNA-binding</keyword>
<keyword evidence="5" id="KW-0687">Ribonucleoprotein</keyword>
<accession>A0A381RE82</accession>